<name>A0A0R1KLB6_9LACO</name>
<dbReference type="PROSITE" id="PS50931">
    <property type="entry name" value="HTH_LYSR"/>
    <property type="match status" value="1"/>
</dbReference>
<dbReference type="STRING" id="1423788.FC78_GL001083"/>
<dbReference type="InterPro" id="IPR005119">
    <property type="entry name" value="LysR_subst-bd"/>
</dbReference>
<dbReference type="PANTHER" id="PTHR30126:SF40">
    <property type="entry name" value="HTH-TYPE TRANSCRIPTIONAL REGULATOR GLTR"/>
    <property type="match status" value="1"/>
</dbReference>
<dbReference type="InterPro" id="IPR036388">
    <property type="entry name" value="WH-like_DNA-bd_sf"/>
</dbReference>
<dbReference type="AlphaFoldDB" id="A0A0R1KLB6"/>
<dbReference type="Pfam" id="PF00126">
    <property type="entry name" value="HTH_1"/>
    <property type="match status" value="1"/>
</dbReference>
<comment type="similarity">
    <text evidence="1">Belongs to the LysR transcriptional regulatory family.</text>
</comment>
<comment type="caution">
    <text evidence="6">The sequence shown here is derived from an EMBL/GenBank/DDBJ whole genome shotgun (WGS) entry which is preliminary data.</text>
</comment>
<gene>
    <name evidence="6" type="ORF">FC78_GL001083</name>
</gene>
<evidence type="ECO:0000256" key="3">
    <source>
        <dbReference type="ARBA" id="ARBA00023125"/>
    </source>
</evidence>
<dbReference type="InterPro" id="IPR000847">
    <property type="entry name" value="LysR_HTH_N"/>
</dbReference>
<dbReference type="RefSeq" id="WP_056951134.1">
    <property type="nucleotide sequence ID" value="NZ_AZDY01000029.1"/>
</dbReference>
<dbReference type="Pfam" id="PF03466">
    <property type="entry name" value="LysR_substrate"/>
    <property type="match status" value="1"/>
</dbReference>
<feature type="domain" description="HTH lysR-type" evidence="5">
    <location>
        <begin position="1"/>
        <end position="58"/>
    </location>
</feature>
<organism evidence="6 7">
    <name type="scientific">Companilactobacillus bobalius DSM 19674</name>
    <dbReference type="NCBI Taxonomy" id="1423788"/>
    <lineage>
        <taxon>Bacteria</taxon>
        <taxon>Bacillati</taxon>
        <taxon>Bacillota</taxon>
        <taxon>Bacilli</taxon>
        <taxon>Lactobacillales</taxon>
        <taxon>Lactobacillaceae</taxon>
        <taxon>Companilactobacillus</taxon>
        <taxon>Companilactobacillus bobalius</taxon>
    </lineage>
</organism>
<reference evidence="6 7" key="1">
    <citation type="journal article" date="2015" name="Genome Announc.">
        <title>Expanding the biotechnology potential of lactobacilli through comparative genomics of 213 strains and associated genera.</title>
        <authorList>
            <person name="Sun Z."/>
            <person name="Harris H.M."/>
            <person name="McCann A."/>
            <person name="Guo C."/>
            <person name="Argimon S."/>
            <person name="Zhang W."/>
            <person name="Yang X."/>
            <person name="Jeffery I.B."/>
            <person name="Cooney J.C."/>
            <person name="Kagawa T.F."/>
            <person name="Liu W."/>
            <person name="Song Y."/>
            <person name="Salvetti E."/>
            <person name="Wrobel A."/>
            <person name="Rasinkangas P."/>
            <person name="Parkhill J."/>
            <person name="Rea M.C."/>
            <person name="O'Sullivan O."/>
            <person name="Ritari J."/>
            <person name="Douillard F.P."/>
            <person name="Paul Ross R."/>
            <person name="Yang R."/>
            <person name="Briner A.E."/>
            <person name="Felis G.E."/>
            <person name="de Vos W.M."/>
            <person name="Barrangou R."/>
            <person name="Klaenhammer T.R."/>
            <person name="Caufield P.W."/>
            <person name="Cui Y."/>
            <person name="Zhang H."/>
            <person name="O'Toole P.W."/>
        </authorList>
    </citation>
    <scope>NUCLEOTIDE SEQUENCE [LARGE SCALE GENOMIC DNA]</scope>
    <source>
        <strain evidence="6 7">DSM 19674</strain>
    </source>
</reference>
<dbReference type="Gene3D" id="3.40.190.290">
    <property type="match status" value="1"/>
</dbReference>
<proteinExistence type="inferred from homology"/>
<dbReference type="GO" id="GO:0003700">
    <property type="term" value="F:DNA-binding transcription factor activity"/>
    <property type="evidence" value="ECO:0007669"/>
    <property type="project" value="InterPro"/>
</dbReference>
<evidence type="ECO:0000256" key="1">
    <source>
        <dbReference type="ARBA" id="ARBA00009437"/>
    </source>
</evidence>
<keyword evidence="2" id="KW-0805">Transcription regulation</keyword>
<dbReference type="PATRIC" id="fig|1423788.3.peg.1111"/>
<dbReference type="EMBL" id="AZDY01000029">
    <property type="protein sequence ID" value="KRK84076.1"/>
    <property type="molecule type" value="Genomic_DNA"/>
</dbReference>
<dbReference type="FunFam" id="1.10.10.10:FF:000001">
    <property type="entry name" value="LysR family transcriptional regulator"/>
    <property type="match status" value="1"/>
</dbReference>
<dbReference type="PANTHER" id="PTHR30126">
    <property type="entry name" value="HTH-TYPE TRANSCRIPTIONAL REGULATOR"/>
    <property type="match status" value="1"/>
</dbReference>
<evidence type="ECO:0000259" key="5">
    <source>
        <dbReference type="PROSITE" id="PS50931"/>
    </source>
</evidence>
<accession>A0A0R1KLB6</accession>
<evidence type="ECO:0000313" key="6">
    <source>
        <dbReference type="EMBL" id="KRK84076.1"/>
    </source>
</evidence>
<sequence length="282" mass="31533">MNIDTFKMIIAIAQSGSISGAADQLGYAQSNISARVHQLEADLETSLFYRTNRGVILTDDGNKFYKKAVEIVNLTEDTINQLQHPKVIEGDLKIGTLQAASATYLPPILTQYHQAFPKVRLTIETGNPTDNIDHVLDYELNGAVIGENIENPSLNFIPLAKEKLCIVSVTPELPDLKTAPFLVFQTGCVYRDVVDDWLKSQGLVIHEAIEFNYLDAVMASACAGLGIAIVPEKIADSFVKNHLLYKTELPVKFSEIQLRFIYRKDYLINKPFEEFINILENN</sequence>
<dbReference type="SUPFAM" id="SSF46785">
    <property type="entry name" value="Winged helix' DNA-binding domain"/>
    <property type="match status" value="1"/>
</dbReference>
<evidence type="ECO:0000313" key="7">
    <source>
        <dbReference type="Proteomes" id="UP000051515"/>
    </source>
</evidence>
<dbReference type="InterPro" id="IPR036390">
    <property type="entry name" value="WH_DNA-bd_sf"/>
</dbReference>
<dbReference type="SUPFAM" id="SSF53850">
    <property type="entry name" value="Periplasmic binding protein-like II"/>
    <property type="match status" value="1"/>
</dbReference>
<keyword evidence="3" id="KW-0238">DNA-binding</keyword>
<dbReference type="Proteomes" id="UP000051515">
    <property type="component" value="Unassembled WGS sequence"/>
</dbReference>
<keyword evidence="7" id="KW-1185">Reference proteome</keyword>
<evidence type="ECO:0000256" key="2">
    <source>
        <dbReference type="ARBA" id="ARBA00023015"/>
    </source>
</evidence>
<protein>
    <submittedName>
        <fullName evidence="6">YusT</fullName>
    </submittedName>
</protein>
<dbReference type="GO" id="GO:0000976">
    <property type="term" value="F:transcription cis-regulatory region binding"/>
    <property type="evidence" value="ECO:0007669"/>
    <property type="project" value="TreeGrafter"/>
</dbReference>
<keyword evidence="4" id="KW-0804">Transcription</keyword>
<dbReference type="Gene3D" id="1.10.10.10">
    <property type="entry name" value="Winged helix-like DNA-binding domain superfamily/Winged helix DNA-binding domain"/>
    <property type="match status" value="1"/>
</dbReference>
<evidence type="ECO:0000256" key="4">
    <source>
        <dbReference type="ARBA" id="ARBA00023163"/>
    </source>
</evidence>